<dbReference type="Pfam" id="PF22933">
    <property type="entry name" value="ComC_SSD"/>
    <property type="match status" value="1"/>
</dbReference>
<feature type="compositionally biased region" description="Polar residues" evidence="3">
    <location>
        <begin position="938"/>
        <end position="950"/>
    </location>
</feature>
<sequence length="1398" mass="156206">MDTKIKSHSLFFALVLLVFLVNVINCQYIYDVNSTRIYKTTYDYSGGSGVVGFDGLKCNVLYQAVVKFEYPQSELPTISSINGYYFDNQSVITAFQSTSYALLFFNVSIPKTSSGQLATPQFSLQANSSSLPQTFDLPPTECVAPPKPNFVSTTNNIVVTSLDQYINYLGYRFTAQNIPFLENYLPVCTTTLEPSLTCIAVQDIPAKKTNVLLQFGLPDSSNPKPIPNTITVKLSTLDFTSTYSIQKSLLFDSTYSTIQFSNRENLNVEAGWSPVTMINGTKSTPGKQYSIFKTGGTSTKNYVPIAYLGSDTTQKNYGFFKTPLSEDPIFTITQNQIINPLSSPQQFNFNLNWSIINDTLIEPLGSTFTFQVKRRLYDYVTPVKVTYQNAYTIEYNFPYGFKQNKDFYLCRVVPTHQTKSHISMSQRNRVATFEQLPYDPSDVKAPELISIKMKTASVYSYIIEMLVEEDYGIDFIKVDDTIYFSENILSSVSKPNYTFVFEHRFVNNNGRPINTKPIIVIQDFAMNVLKVNPHFYNLNYNSIDDAPIHPFNFINSKDFTHFEFIPKIVDTTNSAQSVIVLFNLTSTLMDTMITPQLNIILSHFNNDGDESLALVRRPIAKYSVTDGMFRAEFTVPQRTDNFTAIYSFDHSYSTILQSDLISKFGQLATLNLINKGIMDYLPPYVESFKVEILNRTIKLDIDIFDHPNGLASGSWKIISGTSGNVYDFDLTPHSPPVNGLYHFTFTITLTIPNCMPNDFITASVVLVDNSGWTSIYPSTSSQNYSHDPLSHLNYNTTFYYDCPIGSTPPISTHAPRINEVYRDFNNGVLQTGKNLTLVARAVFIDDDMCQEEECWPKQYFESLREVVWSPAIAFDNKTGHNYSINLPLGFGGDYGIIFSYFGSYDYSGNLGGSHAMWVANYAFAANELSVVALTSTSESPQPVLSSSTEPSRGGGTITLRGQNMYTPGVQVYINYKDGSPEQLATIRLNTSVFIEVEVNPIPTTTDTIDVRIVTSNNASNIIQIQTSEYLTPARPFVEPDKPIPCSNSICNNRGQCQENGQCLCESPWFGPTCTSQSDTDPDYTKPPEPSKLYPIIVLGNTSRSIIEVYGLRELDIDGKIVKTYNLTEGWSFEDKSDYSHGNDSTTIRSTTYHYSTRVLNTTEMNVTVEWFRESTSLRFADEPVNLPPFSTKISMSLTRYEFGAFTNTLQIIVRTTFESDDGECSKQDYGLGNGDDKSDLQWIKLNIDTKSIYGQFIRRGIVDGRFTSIRNQLIQDELIVKPTHNTTTAFIGINVPFYSTLAILDPNFANLVDVDLDNNGGGGGVCISKSTPTKLTTGAISGIVVGAVVLVALGTGGFLYRIKLKRSALERSRFQTKLQQFMSPSGSSTPPPISSSAA</sequence>
<feature type="transmembrane region" description="Helical" evidence="4">
    <location>
        <begin position="1339"/>
        <end position="1362"/>
    </location>
</feature>
<feature type="disulfide bond" evidence="2">
    <location>
        <begin position="1064"/>
        <end position="1073"/>
    </location>
</feature>
<dbReference type="EMBL" id="GL883029">
    <property type="protein sequence ID" value="EGG13367.1"/>
    <property type="molecule type" value="Genomic_DNA"/>
</dbReference>
<dbReference type="InterPro" id="IPR054484">
    <property type="entry name" value="ComC_SSD"/>
</dbReference>
<keyword evidence="4" id="KW-1133">Transmembrane helix</keyword>
<keyword evidence="2" id="KW-0245">EGF-like domain</keyword>
<evidence type="ECO:0000256" key="2">
    <source>
        <dbReference type="PROSITE-ProRule" id="PRU00076"/>
    </source>
</evidence>
<organism evidence="7 8">
    <name type="scientific">Cavenderia fasciculata</name>
    <name type="common">Slime mold</name>
    <name type="synonym">Dictyostelium fasciculatum</name>
    <dbReference type="NCBI Taxonomy" id="261658"/>
    <lineage>
        <taxon>Eukaryota</taxon>
        <taxon>Amoebozoa</taxon>
        <taxon>Evosea</taxon>
        <taxon>Eumycetozoa</taxon>
        <taxon>Dictyostelia</taxon>
        <taxon>Acytosteliales</taxon>
        <taxon>Cavenderiaceae</taxon>
        <taxon>Cavenderia</taxon>
    </lineage>
</organism>
<feature type="compositionally biased region" description="Pro residues" evidence="3">
    <location>
        <begin position="1389"/>
        <end position="1398"/>
    </location>
</feature>
<dbReference type="PANTHER" id="PTHR31378">
    <property type="entry name" value="EGF-LIKE DOMAIN-CONTAINING PROTEIN-RELATED-RELATED"/>
    <property type="match status" value="1"/>
</dbReference>
<feature type="region of interest" description="Disordered" evidence="3">
    <location>
        <begin position="1379"/>
        <end position="1398"/>
    </location>
</feature>
<keyword evidence="4" id="KW-0472">Membrane</keyword>
<dbReference type="PROSITE" id="PS00022">
    <property type="entry name" value="EGF_1"/>
    <property type="match status" value="1"/>
</dbReference>
<keyword evidence="8" id="KW-1185">Reference proteome</keyword>
<dbReference type="RefSeq" id="XP_004350071.1">
    <property type="nucleotide sequence ID" value="XM_004350021.1"/>
</dbReference>
<reference evidence="8" key="1">
    <citation type="journal article" date="2011" name="Genome Res.">
        <title>Phylogeny-wide analysis of social amoeba genomes highlights ancient origins for complex intercellular communication.</title>
        <authorList>
            <person name="Heidel A.J."/>
            <person name="Lawal H.M."/>
            <person name="Felder M."/>
            <person name="Schilde C."/>
            <person name="Helps N.R."/>
            <person name="Tunggal B."/>
            <person name="Rivero F."/>
            <person name="John U."/>
            <person name="Schleicher M."/>
            <person name="Eichinger L."/>
            <person name="Platzer M."/>
            <person name="Noegel A.A."/>
            <person name="Schaap P."/>
            <person name="Gloeckner G."/>
        </authorList>
    </citation>
    <scope>NUCLEOTIDE SEQUENCE [LARGE SCALE GENOMIC DNA]</scope>
    <source>
        <strain evidence="8">SH3</strain>
    </source>
</reference>
<comment type="caution">
    <text evidence="2">Lacks conserved residue(s) required for the propagation of feature annotation.</text>
</comment>
<dbReference type="Proteomes" id="UP000007797">
    <property type="component" value="Unassembled WGS sequence"/>
</dbReference>
<protein>
    <submittedName>
        <fullName evidence="7">EGF-like domain-containing protein</fullName>
    </submittedName>
</protein>
<dbReference type="InterPro" id="IPR000742">
    <property type="entry name" value="EGF"/>
</dbReference>
<dbReference type="InterPro" id="IPR055463">
    <property type="entry name" value="DUF7035"/>
</dbReference>
<dbReference type="PANTHER" id="PTHR31378:SF17">
    <property type="match status" value="1"/>
</dbReference>
<feature type="signal peptide" evidence="5">
    <location>
        <begin position="1"/>
        <end position="26"/>
    </location>
</feature>
<name>F4QF08_CACFS</name>
<evidence type="ECO:0000313" key="7">
    <source>
        <dbReference type="EMBL" id="EGG13367.1"/>
    </source>
</evidence>
<proteinExistence type="predicted"/>
<dbReference type="PROSITE" id="PS50026">
    <property type="entry name" value="EGF_3"/>
    <property type="match status" value="1"/>
</dbReference>
<dbReference type="InterPro" id="IPR013111">
    <property type="entry name" value="EGF_extracell"/>
</dbReference>
<keyword evidence="1 2" id="KW-1015">Disulfide bond</keyword>
<evidence type="ECO:0000256" key="5">
    <source>
        <dbReference type="SAM" id="SignalP"/>
    </source>
</evidence>
<dbReference type="KEGG" id="dfa:DFA_11128"/>
<evidence type="ECO:0000313" key="8">
    <source>
        <dbReference type="Proteomes" id="UP000007797"/>
    </source>
</evidence>
<dbReference type="OrthoDB" id="9998912at2759"/>
<evidence type="ECO:0000256" key="4">
    <source>
        <dbReference type="SAM" id="Phobius"/>
    </source>
</evidence>
<keyword evidence="5" id="KW-0732">Signal</keyword>
<accession>F4QF08</accession>
<evidence type="ECO:0000256" key="1">
    <source>
        <dbReference type="ARBA" id="ARBA00023157"/>
    </source>
</evidence>
<keyword evidence="4" id="KW-0812">Transmembrane</keyword>
<gene>
    <name evidence="7" type="ORF">DFA_11128</name>
</gene>
<dbReference type="GeneID" id="14866101"/>
<evidence type="ECO:0000256" key="3">
    <source>
        <dbReference type="SAM" id="MobiDB-lite"/>
    </source>
</evidence>
<dbReference type="PROSITE" id="PS01186">
    <property type="entry name" value="EGF_2"/>
    <property type="match status" value="1"/>
</dbReference>
<dbReference type="Pfam" id="PF07974">
    <property type="entry name" value="EGF_2"/>
    <property type="match status" value="1"/>
</dbReference>
<feature type="domain" description="EGF-like" evidence="6">
    <location>
        <begin position="1041"/>
        <end position="1074"/>
    </location>
</feature>
<feature type="region of interest" description="Disordered" evidence="3">
    <location>
        <begin position="938"/>
        <end position="959"/>
    </location>
</feature>
<evidence type="ECO:0000259" key="6">
    <source>
        <dbReference type="PROSITE" id="PS50026"/>
    </source>
</evidence>
<feature type="chain" id="PRO_5003320189" evidence="5">
    <location>
        <begin position="27"/>
        <end position="1398"/>
    </location>
</feature>
<dbReference type="Pfam" id="PF23034">
    <property type="entry name" value="DUF7035"/>
    <property type="match status" value="1"/>
</dbReference>